<keyword evidence="4 5" id="KW-0238">DNA-binding</keyword>
<dbReference type="SMART" id="SM00692">
    <property type="entry name" value="DM3"/>
    <property type="match status" value="1"/>
</dbReference>
<feature type="domain" description="THAP-type" evidence="8">
    <location>
        <begin position="1"/>
        <end position="79"/>
    </location>
</feature>
<evidence type="ECO:0000256" key="1">
    <source>
        <dbReference type="ARBA" id="ARBA00022723"/>
    </source>
</evidence>
<dbReference type="Pfam" id="PF21787">
    <property type="entry name" value="TNP-like_RNaseH_N"/>
    <property type="match status" value="1"/>
</dbReference>
<dbReference type="InterPro" id="IPR006612">
    <property type="entry name" value="THAP_Znf"/>
</dbReference>
<protein>
    <submittedName>
        <fullName evidence="9">Putative transposase</fullName>
    </submittedName>
</protein>
<dbReference type="Gene3D" id="6.20.210.20">
    <property type="entry name" value="THAP domain"/>
    <property type="match status" value="1"/>
</dbReference>
<gene>
    <name evidence="10" type="primary">T</name>
</gene>
<keyword evidence="2 5" id="KW-0863">Zinc-finger</keyword>
<dbReference type="EMBL" id="AY116624">
    <property type="protein sequence ID" value="AAM94946.1"/>
    <property type="molecule type" value="Genomic_DNA"/>
</dbReference>
<dbReference type="PROSITE" id="PS50950">
    <property type="entry name" value="ZF_THAP"/>
    <property type="match status" value="1"/>
</dbReference>
<dbReference type="GO" id="GO:0003677">
    <property type="term" value="F:DNA binding"/>
    <property type="evidence" value="ECO:0007669"/>
    <property type="project" value="UniProtKB-UniRule"/>
</dbReference>
<evidence type="ECO:0000256" key="4">
    <source>
        <dbReference type="ARBA" id="ARBA00023125"/>
    </source>
</evidence>
<feature type="region of interest" description="Disordered" evidence="7">
    <location>
        <begin position="57"/>
        <end position="92"/>
    </location>
</feature>
<evidence type="ECO:0000256" key="3">
    <source>
        <dbReference type="ARBA" id="ARBA00022833"/>
    </source>
</evidence>
<dbReference type="PANTHER" id="PTHR47577:SF2">
    <property type="entry name" value="THAP DOMAIN CONTAINING 9"/>
    <property type="match status" value="1"/>
</dbReference>
<dbReference type="SUPFAM" id="SSF57716">
    <property type="entry name" value="Glucocorticoid receptor-like (DNA-binding domain)"/>
    <property type="match status" value="1"/>
</dbReference>
<feature type="coiled-coil region" evidence="6">
    <location>
        <begin position="106"/>
        <end position="133"/>
    </location>
</feature>
<keyword evidence="1" id="KW-0479">Metal-binding</keyword>
<dbReference type="AlphaFoldDB" id="Q86M11"/>
<dbReference type="FlyBase" id="FBgn0062809">
    <property type="gene designation" value="Dboc\P-element\T"/>
</dbReference>
<dbReference type="Pfam" id="PF21789">
    <property type="entry name" value="TNP-like_RNaseH_C"/>
    <property type="match status" value="1"/>
</dbReference>
<dbReference type="SMART" id="SM00980">
    <property type="entry name" value="THAP"/>
    <property type="match status" value="1"/>
</dbReference>
<evidence type="ECO:0000256" key="5">
    <source>
        <dbReference type="PROSITE-ProRule" id="PRU00309"/>
    </source>
</evidence>
<keyword evidence="6" id="KW-0175">Coiled coil</keyword>
<evidence type="ECO:0000256" key="7">
    <source>
        <dbReference type="SAM" id="MobiDB-lite"/>
    </source>
</evidence>
<dbReference type="PANTHER" id="PTHR47577">
    <property type="entry name" value="THAP DOMAIN-CONTAINING PROTEIN 6"/>
    <property type="match status" value="1"/>
</dbReference>
<dbReference type="InterPro" id="IPR048365">
    <property type="entry name" value="TNP-like_RNaseH_N"/>
</dbReference>
<dbReference type="InterPro" id="IPR038441">
    <property type="entry name" value="THAP_Znf_sf"/>
</dbReference>
<evidence type="ECO:0000256" key="6">
    <source>
        <dbReference type="SAM" id="Coils"/>
    </source>
</evidence>
<name>Q86M11_DROBC</name>
<dbReference type="InterPro" id="IPR048366">
    <property type="entry name" value="TNP-like_GBD"/>
</dbReference>
<dbReference type="InterPro" id="IPR048367">
    <property type="entry name" value="TNP-like_RNaseH_C"/>
</dbReference>
<dbReference type="InterPro" id="IPR022242">
    <property type="entry name" value="TNP-like_C"/>
</dbReference>
<dbReference type="Pfam" id="PF05485">
    <property type="entry name" value="THAP"/>
    <property type="match status" value="1"/>
</dbReference>
<evidence type="ECO:0000313" key="9">
    <source>
        <dbReference type="EMBL" id="AAM94946.1"/>
    </source>
</evidence>
<keyword evidence="3" id="KW-0862">Zinc</keyword>
<sequence>MSFCEFCCAVVKTEGVKFIRVPKEDRKRKLWEESLGCSLAHNARICDTHFKGSDFYGETKTKEERKRRRLMPNALPRQPTPEPESIPTVKPGYSNAYTQTDIDLENFKLKQKISELEKEIHHLRQQLSESDALRQGLTKIFTQNQIKMLPNCGKRIRYNSSDMSEAICLHAAGPRAYNHLYRKGYPLPSRATLYRWLSEVEIKTGTLDIVMDLMKNEDMDEADKVCVLAFDEMKVSAAYEYDSAADAVYKPASYVQLAMVRGLKKSWKQPVFFNYNTAMDACTLKAITTKLYKSGYIVVAIVCDLGPGNQKLWREFGISEENTWFSHPVDPALKIFAFSDVPHLIKLVRNHYVGSGLLISGTKLTKNTVQQAMNCCSSSDLSVLFKLTENHINVRSLQKQKVKMATQLFSNTTASAIRRCYELGYEIENACETADFFKMINDWFDTFNSKLSTANSLKYSQPYGLQHDLQKDILDKTSLTMSGKIIEKSQRRLPFQHGIIVSNKSLDGLYIYLKEKYNMEYILTSRLNQDILEQFFGAMRSKGGLYDHPTPLQLKYRLRKYITAKNTELLTGKGNVEDGEEEEWLNLGDIDEMTEDAIEYVAGYMIKKLKLRDMSNKDATYTYVDEVSHGGLKKPSSQFVEQLKKLEAIFQLYAKEEFDLQINVKRTLLNAAEKLNVPLDIKQLFFKCRIYFRIKHLNKKLAIKNQKQRIVANSKLLKIKL</sequence>
<organism evidence="9">
    <name type="scientific">Drosophila bocqueti</name>
    <name type="common">Fruit fly</name>
    <dbReference type="NCBI Taxonomy" id="74549"/>
    <lineage>
        <taxon>Eukaryota</taxon>
        <taxon>Metazoa</taxon>
        <taxon>Ecdysozoa</taxon>
        <taxon>Arthropoda</taxon>
        <taxon>Hexapoda</taxon>
        <taxon>Insecta</taxon>
        <taxon>Pterygota</taxon>
        <taxon>Neoptera</taxon>
        <taxon>Endopterygota</taxon>
        <taxon>Diptera</taxon>
        <taxon>Brachycera</taxon>
        <taxon>Muscomorpha</taxon>
        <taxon>Ephydroidea</taxon>
        <taxon>Drosophilidae</taxon>
        <taxon>Drosophila</taxon>
        <taxon>Sophophora</taxon>
    </lineage>
</organism>
<reference evidence="9" key="1">
    <citation type="journal article" date="2003" name="Mol. Biol. Evol.">
        <title>Recurrent exon shuffling between distant P-element families.</title>
        <authorList>
            <person name="Nouaud D."/>
            <person name="Quesneville H."/>
            <person name="Anxolabehere D."/>
        </authorList>
    </citation>
    <scope>NUCLEOTIDE SEQUENCE</scope>
</reference>
<evidence type="ECO:0000256" key="2">
    <source>
        <dbReference type="ARBA" id="ARBA00022771"/>
    </source>
</evidence>
<proteinExistence type="predicted"/>
<dbReference type="Pfam" id="PF21788">
    <property type="entry name" value="TNP-like_GBD"/>
    <property type="match status" value="1"/>
</dbReference>
<dbReference type="GO" id="GO:0008270">
    <property type="term" value="F:zinc ion binding"/>
    <property type="evidence" value="ECO:0007669"/>
    <property type="project" value="UniProtKB-KW"/>
</dbReference>
<evidence type="ECO:0000259" key="8">
    <source>
        <dbReference type="PROSITE" id="PS50950"/>
    </source>
</evidence>
<accession>Q86M11</accession>
<dbReference type="Pfam" id="PF12596">
    <property type="entry name" value="Tnp_P_element_C"/>
    <property type="match status" value="1"/>
</dbReference>
<evidence type="ECO:0000313" key="10">
    <source>
        <dbReference type="FlyBase" id="FBgn0062809"/>
    </source>
</evidence>